<evidence type="ECO:0000256" key="1">
    <source>
        <dbReference type="ARBA" id="ARBA00005598"/>
    </source>
</evidence>
<dbReference type="Gene3D" id="3.40.50.1820">
    <property type="entry name" value="alpha/beta hydrolase"/>
    <property type="match status" value="1"/>
</dbReference>
<organism evidence="2 3">
    <name type="scientific">Musa troglodytarum</name>
    <name type="common">fe'i banana</name>
    <dbReference type="NCBI Taxonomy" id="320322"/>
    <lineage>
        <taxon>Eukaryota</taxon>
        <taxon>Viridiplantae</taxon>
        <taxon>Streptophyta</taxon>
        <taxon>Embryophyta</taxon>
        <taxon>Tracheophyta</taxon>
        <taxon>Spermatophyta</taxon>
        <taxon>Magnoliopsida</taxon>
        <taxon>Liliopsida</taxon>
        <taxon>Zingiberales</taxon>
        <taxon>Musaceae</taxon>
        <taxon>Musa</taxon>
    </lineage>
</organism>
<keyword evidence="3" id="KW-1185">Reference proteome</keyword>
<dbReference type="SUPFAM" id="SSF53474">
    <property type="entry name" value="alpha/beta-Hydrolases"/>
    <property type="match status" value="1"/>
</dbReference>
<dbReference type="InterPro" id="IPR029058">
    <property type="entry name" value="AB_hydrolase_fold"/>
</dbReference>
<protein>
    <submittedName>
        <fullName evidence="2">Ndr family</fullName>
    </submittedName>
</protein>
<comment type="similarity">
    <text evidence="1">Belongs to the NDRG family.</text>
</comment>
<dbReference type="PANTHER" id="PTHR11034">
    <property type="entry name" value="N-MYC DOWNSTREAM REGULATED"/>
    <property type="match status" value="1"/>
</dbReference>
<proteinExistence type="inferred from homology"/>
<name>A0A9E7KCY5_9LILI</name>
<evidence type="ECO:0000313" key="2">
    <source>
        <dbReference type="EMBL" id="URE15728.1"/>
    </source>
</evidence>
<dbReference type="Pfam" id="PF03096">
    <property type="entry name" value="Ndr"/>
    <property type="match status" value="2"/>
</dbReference>
<dbReference type="OrthoDB" id="741027at2759"/>
<dbReference type="AlphaFoldDB" id="A0A9E7KCY5"/>
<sequence length="375" mass="41508">MWVHLHFGPTVTLPGGFGSTAVLLRLGTFLMIGGTSGPTSEPHLTTGKVVDAGAFGSSRKRLPWERRGESSGSVSGDMERLSFGGQEHHVLTNHGSLSVSFYGDPEKPALVTYPDVALNHVPVLSVDQLADQVADVLDFFGLDSVMCLGVTAGAYILTLLALKYSKRVVGLILVSPLCKAPSRKEWICNKLMSNFLYFYGMCDLIKEWLIQRYFGEEVCGTSQDPESDIVQACSRLLDGRRNANIWWFLQSINERHDLTEALKELQCRMLIFVGENSPFRSDALNMTTKLDRENSVLVEVKKCGSLVTEEQPRAMLSPMEYFLAGFNLYRPNELSCSPRSPLSPSCISPELLSPESMGVKLKPIKTRTSLESIDF</sequence>
<dbReference type="Proteomes" id="UP001055439">
    <property type="component" value="Chromosome 7"/>
</dbReference>
<reference evidence="2" key="1">
    <citation type="submission" date="2022-05" db="EMBL/GenBank/DDBJ databases">
        <title>The Musa troglodytarum L. genome provides insights into the mechanism of non-climacteric behaviour and enrichment of carotenoids.</title>
        <authorList>
            <person name="Wang J."/>
        </authorList>
    </citation>
    <scope>NUCLEOTIDE SEQUENCE</scope>
    <source>
        <tissue evidence="2">Leaf</tissue>
    </source>
</reference>
<gene>
    <name evidence="2" type="ORF">MUK42_11324</name>
</gene>
<evidence type="ECO:0000313" key="3">
    <source>
        <dbReference type="Proteomes" id="UP001055439"/>
    </source>
</evidence>
<dbReference type="EMBL" id="CP097509">
    <property type="protein sequence ID" value="URE15728.1"/>
    <property type="molecule type" value="Genomic_DNA"/>
</dbReference>
<accession>A0A9E7KCY5</accession>
<dbReference type="InterPro" id="IPR004142">
    <property type="entry name" value="NDRG"/>
</dbReference>